<dbReference type="AlphaFoldDB" id="A0A3P6DYN6"/>
<name>A0A3P6DYN6_BRAOL</name>
<protein>
    <submittedName>
        <fullName evidence="2">Uncharacterized protein</fullName>
    </submittedName>
</protein>
<proteinExistence type="predicted"/>
<reference evidence="2" key="1">
    <citation type="submission" date="2018-11" db="EMBL/GenBank/DDBJ databases">
        <authorList>
            <consortium name="Genoscope - CEA"/>
            <person name="William W."/>
        </authorList>
    </citation>
    <scope>NUCLEOTIDE SEQUENCE</scope>
</reference>
<feature type="non-terminal residue" evidence="2">
    <location>
        <position position="54"/>
    </location>
</feature>
<evidence type="ECO:0000313" key="2">
    <source>
        <dbReference type="EMBL" id="VDD24259.1"/>
    </source>
</evidence>
<feature type="region of interest" description="Disordered" evidence="1">
    <location>
        <begin position="24"/>
        <end position="54"/>
    </location>
</feature>
<gene>
    <name evidence="2" type="ORF">BOLC2T10040H</name>
</gene>
<feature type="non-terminal residue" evidence="2">
    <location>
        <position position="1"/>
    </location>
</feature>
<accession>A0A3P6DYN6</accession>
<sequence length="54" mass="5865">AFNGKDVSPLEIVQIARAEAESWNAAQAVEQTQEDDTEETPLAPLPQDDDRGPT</sequence>
<organism evidence="2">
    <name type="scientific">Brassica oleracea</name>
    <name type="common">Wild cabbage</name>
    <dbReference type="NCBI Taxonomy" id="3712"/>
    <lineage>
        <taxon>Eukaryota</taxon>
        <taxon>Viridiplantae</taxon>
        <taxon>Streptophyta</taxon>
        <taxon>Embryophyta</taxon>
        <taxon>Tracheophyta</taxon>
        <taxon>Spermatophyta</taxon>
        <taxon>Magnoliopsida</taxon>
        <taxon>eudicotyledons</taxon>
        <taxon>Gunneridae</taxon>
        <taxon>Pentapetalae</taxon>
        <taxon>rosids</taxon>
        <taxon>malvids</taxon>
        <taxon>Brassicales</taxon>
        <taxon>Brassicaceae</taxon>
        <taxon>Brassiceae</taxon>
        <taxon>Brassica</taxon>
    </lineage>
</organism>
<evidence type="ECO:0000256" key="1">
    <source>
        <dbReference type="SAM" id="MobiDB-lite"/>
    </source>
</evidence>
<dbReference type="EMBL" id="LR031874">
    <property type="protein sequence ID" value="VDD24259.1"/>
    <property type="molecule type" value="Genomic_DNA"/>
</dbReference>